<accession>A0A0E0FSZ4</accession>
<name>A0A0E0FSZ4_ORYNI</name>
<keyword evidence="2" id="KW-1185">Reference proteome</keyword>
<proteinExistence type="predicted"/>
<dbReference type="PANTHER" id="PTHR47928:SF208">
    <property type="entry name" value="PENTATRICOPEPTIDE REPEAT-CONTAINING PROTEIN"/>
    <property type="match status" value="1"/>
</dbReference>
<sequence>MPEPRIEHYGCVADMLSRAGRLDEAEELIALLAACRAHGDVERAERVMRRRVADADACRTRTRSR</sequence>
<dbReference type="InterPro" id="IPR050421">
    <property type="entry name" value="PPR"/>
</dbReference>
<protein>
    <submittedName>
        <fullName evidence="1">Uncharacterized protein</fullName>
    </submittedName>
</protein>
<dbReference type="Gene3D" id="1.25.40.10">
    <property type="entry name" value="Tetratricopeptide repeat domain"/>
    <property type="match status" value="1"/>
</dbReference>
<dbReference type="EnsemblPlants" id="ONIVA01G34820.1">
    <property type="protein sequence ID" value="ONIVA01G34820.1"/>
    <property type="gene ID" value="ONIVA01G34820"/>
</dbReference>
<dbReference type="Proteomes" id="UP000006591">
    <property type="component" value="Chromosome 1"/>
</dbReference>
<dbReference type="AlphaFoldDB" id="A0A0E0FSZ4"/>
<dbReference type="HOGENOM" id="CLU_2853609_0_0_1"/>
<evidence type="ECO:0000313" key="2">
    <source>
        <dbReference type="Proteomes" id="UP000006591"/>
    </source>
</evidence>
<reference evidence="1" key="1">
    <citation type="submission" date="2015-04" db="UniProtKB">
        <authorList>
            <consortium name="EnsemblPlants"/>
        </authorList>
    </citation>
    <scope>IDENTIFICATION</scope>
    <source>
        <strain evidence="1">SL10</strain>
    </source>
</reference>
<dbReference type="InterPro" id="IPR011990">
    <property type="entry name" value="TPR-like_helical_dom_sf"/>
</dbReference>
<organism evidence="1">
    <name type="scientific">Oryza nivara</name>
    <name type="common">Indian wild rice</name>
    <name type="synonym">Oryza sativa f. spontanea</name>
    <dbReference type="NCBI Taxonomy" id="4536"/>
    <lineage>
        <taxon>Eukaryota</taxon>
        <taxon>Viridiplantae</taxon>
        <taxon>Streptophyta</taxon>
        <taxon>Embryophyta</taxon>
        <taxon>Tracheophyta</taxon>
        <taxon>Spermatophyta</taxon>
        <taxon>Magnoliopsida</taxon>
        <taxon>Liliopsida</taxon>
        <taxon>Poales</taxon>
        <taxon>Poaceae</taxon>
        <taxon>BOP clade</taxon>
        <taxon>Oryzoideae</taxon>
        <taxon>Oryzeae</taxon>
        <taxon>Oryzinae</taxon>
        <taxon>Oryza</taxon>
    </lineage>
</organism>
<reference evidence="1" key="2">
    <citation type="submission" date="2018-04" db="EMBL/GenBank/DDBJ databases">
        <title>OnivRS2 (Oryza nivara Reference Sequence Version 2).</title>
        <authorList>
            <person name="Zhang J."/>
            <person name="Kudrna D."/>
            <person name="Lee S."/>
            <person name="Talag J."/>
            <person name="Rajasekar S."/>
            <person name="Welchert J."/>
            <person name="Hsing Y.-I."/>
            <person name="Wing R.A."/>
        </authorList>
    </citation>
    <scope>NUCLEOTIDE SEQUENCE [LARGE SCALE GENOMIC DNA]</scope>
</reference>
<dbReference type="Gramene" id="ONIVA01G34820.1">
    <property type="protein sequence ID" value="ONIVA01G34820.1"/>
    <property type="gene ID" value="ONIVA01G34820"/>
</dbReference>
<evidence type="ECO:0000313" key="1">
    <source>
        <dbReference type="EnsemblPlants" id="ONIVA01G34820.1"/>
    </source>
</evidence>
<dbReference type="eggNOG" id="KOG4197">
    <property type="taxonomic scope" value="Eukaryota"/>
</dbReference>
<dbReference type="PANTHER" id="PTHR47928">
    <property type="entry name" value="REPEAT-CONTAINING PROTEIN, PUTATIVE-RELATED"/>
    <property type="match status" value="1"/>
</dbReference>
<dbReference type="STRING" id="4536.A0A0E0FSZ4"/>